<name>A0A5B8U3Y4_9ACTN</name>
<dbReference type="Gene3D" id="3.30.420.40">
    <property type="match status" value="2"/>
</dbReference>
<keyword evidence="3" id="KW-1185">Reference proteome</keyword>
<dbReference type="OrthoDB" id="3189808at2"/>
<dbReference type="Proteomes" id="UP000321805">
    <property type="component" value="Chromosome"/>
</dbReference>
<accession>A0A5B8U3Y4</accession>
<dbReference type="KEGG" id="bsol:FSW04_09535"/>
<reference evidence="2 3" key="1">
    <citation type="journal article" date="2018" name="J. Microbiol.">
        <title>Baekduia soli gen. nov., sp. nov., a novel bacterium isolated from the soil of Baekdu Mountain and proposal of a novel family name, Baekduiaceae fam. nov.</title>
        <authorList>
            <person name="An D.S."/>
            <person name="Siddiqi M.Z."/>
            <person name="Kim K.H."/>
            <person name="Yu H.S."/>
            <person name="Im W.T."/>
        </authorList>
    </citation>
    <scope>NUCLEOTIDE SEQUENCE [LARGE SCALE GENOMIC DNA]</scope>
    <source>
        <strain evidence="2 3">BR7-21</strain>
    </source>
</reference>
<dbReference type="PANTHER" id="PTHR18964">
    <property type="entry name" value="ROK (REPRESSOR, ORF, KINASE) FAMILY"/>
    <property type="match status" value="1"/>
</dbReference>
<evidence type="ECO:0000313" key="2">
    <source>
        <dbReference type="EMBL" id="QEC47786.1"/>
    </source>
</evidence>
<dbReference type="SUPFAM" id="SSF53067">
    <property type="entry name" value="Actin-like ATPase domain"/>
    <property type="match status" value="1"/>
</dbReference>
<evidence type="ECO:0000256" key="1">
    <source>
        <dbReference type="ARBA" id="ARBA00006479"/>
    </source>
</evidence>
<dbReference type="PANTHER" id="PTHR18964:SF149">
    <property type="entry name" value="BIFUNCTIONAL UDP-N-ACETYLGLUCOSAMINE 2-EPIMERASE_N-ACETYLMANNOSAMINE KINASE"/>
    <property type="match status" value="1"/>
</dbReference>
<dbReference type="InterPro" id="IPR043129">
    <property type="entry name" value="ATPase_NBD"/>
</dbReference>
<dbReference type="EMBL" id="CP042430">
    <property type="protein sequence ID" value="QEC47786.1"/>
    <property type="molecule type" value="Genomic_DNA"/>
</dbReference>
<protein>
    <submittedName>
        <fullName evidence="2">ROK family protein</fullName>
    </submittedName>
</protein>
<sequence length="322" mass="33235">MAVHLAARGGVDLGGTKIQAIVADGAHKVLGQARQPTPTEGGPPAVIAALERALREAAGQAGIEPSELLGVGIGAPGAVDTEAGTLAQAGNLPDWRDPYPLASELGGRLGTAIRLGNDVQVATDAEFTLGAAREFSSLLGVFWGTGVGGGIVLDGRPWAGLGAAGEIGHIVVKRDGAQCPCGRRGCMEAYAGRRAMEGRARKAVEEGHKTHLFKIMEEKGRDRLTSGIWARALQRGDDLAGKLIDEAIEAIGVAVASANNLLDVQAIIIGGGLGVRFGEPFARRIEDAMMPHLFVDHRPPVVRVAELGDLGGALGASLLVTR</sequence>
<comment type="similarity">
    <text evidence="1">Belongs to the ROK (NagC/XylR) family.</text>
</comment>
<dbReference type="InterPro" id="IPR000600">
    <property type="entry name" value="ROK"/>
</dbReference>
<dbReference type="Pfam" id="PF00480">
    <property type="entry name" value="ROK"/>
    <property type="match status" value="1"/>
</dbReference>
<dbReference type="AlphaFoldDB" id="A0A5B8U3Y4"/>
<organism evidence="2 3">
    <name type="scientific">Baekduia soli</name>
    <dbReference type="NCBI Taxonomy" id="496014"/>
    <lineage>
        <taxon>Bacteria</taxon>
        <taxon>Bacillati</taxon>
        <taxon>Actinomycetota</taxon>
        <taxon>Thermoleophilia</taxon>
        <taxon>Solirubrobacterales</taxon>
        <taxon>Baekduiaceae</taxon>
        <taxon>Baekduia</taxon>
    </lineage>
</organism>
<gene>
    <name evidence="2" type="ORF">FSW04_09535</name>
</gene>
<evidence type="ECO:0000313" key="3">
    <source>
        <dbReference type="Proteomes" id="UP000321805"/>
    </source>
</evidence>
<dbReference type="RefSeq" id="WP_146918637.1">
    <property type="nucleotide sequence ID" value="NZ_CP042430.1"/>
</dbReference>
<proteinExistence type="inferred from homology"/>